<sequence length="96" mass="11546">MKLCQFLELENLKFKKALFDACVELVQEKDFKHITINEVLGRADLNRGIFYLHFADKYDMMDSFENEMIEKIEAWAREYTLADSAKEHFIFMNFHK</sequence>
<dbReference type="Proteomes" id="UP000239663">
    <property type="component" value="Unassembled WGS sequence"/>
</dbReference>
<dbReference type="Gene3D" id="1.10.357.10">
    <property type="entry name" value="Tetracycline Repressor, domain 2"/>
    <property type="match status" value="1"/>
</dbReference>
<dbReference type="PROSITE" id="PS50977">
    <property type="entry name" value="HTH_TETR_2"/>
    <property type="match status" value="1"/>
</dbReference>
<evidence type="ECO:0000256" key="3">
    <source>
        <dbReference type="PROSITE-ProRule" id="PRU00335"/>
    </source>
</evidence>
<dbReference type="EMBL" id="PKOZ01000012">
    <property type="protein sequence ID" value="PQD94238.1"/>
    <property type="molecule type" value="Genomic_DNA"/>
</dbReference>
<dbReference type="InterPro" id="IPR050624">
    <property type="entry name" value="HTH-type_Tx_Regulator"/>
</dbReference>
<reference evidence="5 6" key="1">
    <citation type="submission" date="2017-12" db="EMBL/GenBank/DDBJ databases">
        <title>Taxonomic description and draft genome of Pradoshia cofamensis Gen. nov., sp. nov., a thermotolerant bacillale isolated from anterior gut of earthworm Eisenia fetida.</title>
        <authorList>
            <person name="Saha T."/>
            <person name="Chakraborty R."/>
        </authorList>
    </citation>
    <scope>NUCLEOTIDE SEQUENCE [LARGE SCALE GENOMIC DNA]</scope>
    <source>
        <strain evidence="5 6">EAG3</strain>
    </source>
</reference>
<feature type="domain" description="HTH tetR-type" evidence="4">
    <location>
        <begin position="12"/>
        <end position="72"/>
    </location>
</feature>
<dbReference type="SUPFAM" id="SSF46689">
    <property type="entry name" value="Homeodomain-like"/>
    <property type="match status" value="1"/>
</dbReference>
<evidence type="ECO:0000256" key="2">
    <source>
        <dbReference type="ARBA" id="ARBA00023125"/>
    </source>
</evidence>
<dbReference type="PANTHER" id="PTHR43479:SF7">
    <property type="entry name" value="TETR-FAMILY TRANSCRIPTIONAL REGULATOR"/>
    <property type="match status" value="1"/>
</dbReference>
<dbReference type="InterPro" id="IPR001647">
    <property type="entry name" value="HTH_TetR"/>
</dbReference>
<accession>A0A2S7MWX5</accession>
<dbReference type="GO" id="GO:0003677">
    <property type="term" value="F:DNA binding"/>
    <property type="evidence" value="ECO:0007669"/>
    <property type="project" value="UniProtKB-UniRule"/>
</dbReference>
<dbReference type="InterPro" id="IPR009057">
    <property type="entry name" value="Homeodomain-like_sf"/>
</dbReference>
<comment type="caution">
    <text evidence="5">The sequence shown here is derived from an EMBL/GenBank/DDBJ whole genome shotgun (WGS) entry which is preliminary data.</text>
</comment>
<dbReference type="AlphaFoldDB" id="A0A2S7MWX5"/>
<keyword evidence="2 3" id="KW-0238">DNA-binding</keyword>
<proteinExistence type="predicted"/>
<keyword evidence="1" id="KW-0678">Repressor</keyword>
<keyword evidence="6" id="KW-1185">Reference proteome</keyword>
<gene>
    <name evidence="5" type="ORF">CYL18_15325</name>
</gene>
<feature type="DNA-binding region" description="H-T-H motif" evidence="3">
    <location>
        <begin position="35"/>
        <end position="54"/>
    </location>
</feature>
<evidence type="ECO:0000256" key="1">
    <source>
        <dbReference type="ARBA" id="ARBA00022491"/>
    </source>
</evidence>
<evidence type="ECO:0000313" key="5">
    <source>
        <dbReference type="EMBL" id="PQD94238.1"/>
    </source>
</evidence>
<organism evidence="5 6">
    <name type="scientific">Pradoshia eiseniae</name>
    <dbReference type="NCBI Taxonomy" id="2064768"/>
    <lineage>
        <taxon>Bacteria</taxon>
        <taxon>Bacillati</taxon>
        <taxon>Bacillota</taxon>
        <taxon>Bacilli</taxon>
        <taxon>Bacillales</taxon>
        <taxon>Bacillaceae</taxon>
        <taxon>Pradoshia</taxon>
    </lineage>
</organism>
<name>A0A2S7MWX5_9BACI</name>
<protein>
    <recommendedName>
        <fullName evidence="4">HTH tetR-type domain-containing protein</fullName>
    </recommendedName>
</protein>
<dbReference type="PANTHER" id="PTHR43479">
    <property type="entry name" value="ACREF/ENVCD OPERON REPRESSOR-RELATED"/>
    <property type="match status" value="1"/>
</dbReference>
<evidence type="ECO:0000313" key="6">
    <source>
        <dbReference type="Proteomes" id="UP000239663"/>
    </source>
</evidence>
<evidence type="ECO:0000259" key="4">
    <source>
        <dbReference type="PROSITE" id="PS50977"/>
    </source>
</evidence>
<dbReference type="Pfam" id="PF00440">
    <property type="entry name" value="TetR_N"/>
    <property type="match status" value="1"/>
</dbReference>